<keyword evidence="2" id="KW-0255">Endonuclease</keyword>
<dbReference type="EMBL" id="SAXY01000074">
    <property type="protein sequence ID" value="TXJ35635.1"/>
    <property type="molecule type" value="Genomic_DNA"/>
</dbReference>
<dbReference type="Proteomes" id="UP000323176">
    <property type="component" value="Unassembled WGS sequence"/>
</dbReference>
<dbReference type="AlphaFoldDB" id="A0A5C8ED25"/>
<dbReference type="InterPro" id="IPR004211">
    <property type="entry name" value="Endonuclease_7"/>
</dbReference>
<dbReference type="Gene3D" id="3.40.1800.10">
    <property type="entry name" value="His-Me finger endonucleases"/>
    <property type="match status" value="1"/>
</dbReference>
<reference evidence="2 3" key="1">
    <citation type="journal article" date="1992" name="Lakartidningen">
        <title>[Penicillin V and not amoxicillin is the first choice preparation in acute otitis].</title>
        <authorList>
            <person name="Kamme C."/>
            <person name="Lundgren K."/>
            <person name="Prellner K."/>
        </authorList>
    </citation>
    <scope>NUCLEOTIDE SEQUENCE [LARGE SCALE GENOMIC DNA]</scope>
    <source>
        <strain evidence="2 3">PC5538III-hc</strain>
    </source>
</reference>
<organism evidence="2 3">
    <name type="scientific">Brachyspira pilosicoli</name>
    <name type="common">Serpulina pilosicoli</name>
    <dbReference type="NCBI Taxonomy" id="52584"/>
    <lineage>
        <taxon>Bacteria</taxon>
        <taxon>Pseudomonadati</taxon>
        <taxon>Spirochaetota</taxon>
        <taxon>Spirochaetia</taxon>
        <taxon>Brachyspirales</taxon>
        <taxon>Brachyspiraceae</taxon>
        <taxon>Brachyspira</taxon>
    </lineage>
</organism>
<keyword evidence="2" id="KW-0540">Nuclease</keyword>
<dbReference type="InterPro" id="IPR044925">
    <property type="entry name" value="His-Me_finger_sf"/>
</dbReference>
<sequence length="194" mass="22000">MKSKNVYLVNTKLIKYNGINILPNSVAKLINYDSNNINVLFIGKNIVLNIPSNFMEEINVNNTGKGFSKKICNICHILKNNEDFEINQTDAKGIKTTRPSCRMCRKDINGTPMMKDEEKRMESIKPAKNSIFKCPICEKTSIVGVTANLVKDHNHVTGKAREWICDSCNTGLGRFKDDIEILKRAIDYLNKNDN</sequence>
<dbReference type="Pfam" id="PF18275">
    <property type="entry name" value="His_Me_b4a2"/>
    <property type="match status" value="1"/>
</dbReference>
<dbReference type="GO" id="GO:0004519">
    <property type="term" value="F:endonuclease activity"/>
    <property type="evidence" value="ECO:0007669"/>
    <property type="project" value="UniProtKB-KW"/>
</dbReference>
<dbReference type="Pfam" id="PF02945">
    <property type="entry name" value="Endonuclease_7"/>
    <property type="match status" value="1"/>
</dbReference>
<evidence type="ECO:0000259" key="1">
    <source>
        <dbReference type="Pfam" id="PF18275"/>
    </source>
</evidence>
<accession>A0A5C8ED25</accession>
<dbReference type="OrthoDB" id="1030310at2"/>
<feature type="domain" description="His-Me finger endonuclease beta4-alpha2" evidence="1">
    <location>
        <begin position="61"/>
        <end position="110"/>
    </location>
</feature>
<comment type="caution">
    <text evidence="2">The sequence shown here is derived from an EMBL/GenBank/DDBJ whole genome shotgun (WGS) entry which is preliminary data.</text>
</comment>
<keyword evidence="2" id="KW-0378">Hydrolase</keyword>
<name>A0A5C8ED25_BRAPL</name>
<evidence type="ECO:0000313" key="2">
    <source>
        <dbReference type="EMBL" id="TXJ35635.1"/>
    </source>
</evidence>
<dbReference type="InterPro" id="IPR041475">
    <property type="entry name" value="His_Me_b4a2"/>
</dbReference>
<dbReference type="Gene3D" id="3.30.60.130">
    <property type="match status" value="1"/>
</dbReference>
<protein>
    <submittedName>
        <fullName evidence="2">Endonuclease</fullName>
    </submittedName>
</protein>
<gene>
    <name evidence="2" type="ORF">EPJ72_12315</name>
</gene>
<evidence type="ECO:0000313" key="3">
    <source>
        <dbReference type="Proteomes" id="UP000323176"/>
    </source>
</evidence>
<dbReference type="SUPFAM" id="SSF54060">
    <property type="entry name" value="His-Me finger endonucleases"/>
    <property type="match status" value="1"/>
</dbReference>
<dbReference type="InterPro" id="IPR038563">
    <property type="entry name" value="Endonuclease_7_sf"/>
</dbReference>
<proteinExistence type="predicted"/>